<dbReference type="InterPro" id="IPR028171">
    <property type="entry name" value="Codanin-1_C"/>
</dbReference>
<comment type="caution">
    <text evidence="2">The sequence shown here is derived from an EMBL/GenBank/DDBJ whole genome shotgun (WGS) entry which is preliminary data.</text>
</comment>
<accession>A0A9X0CIF7</accession>
<dbReference type="InterPro" id="IPR040031">
    <property type="entry name" value="Codanin-1"/>
</dbReference>
<gene>
    <name evidence="2" type="primary">CDAN1_2</name>
    <name evidence="2" type="ORF">OS493_032860</name>
</gene>
<dbReference type="PANTHER" id="PTHR28678:SF1">
    <property type="entry name" value="CODANIN-1"/>
    <property type="match status" value="1"/>
</dbReference>
<keyword evidence="3" id="KW-1185">Reference proteome</keyword>
<dbReference type="GO" id="GO:0005634">
    <property type="term" value="C:nucleus"/>
    <property type="evidence" value="ECO:0007669"/>
    <property type="project" value="TreeGrafter"/>
</dbReference>
<reference evidence="2" key="1">
    <citation type="submission" date="2023-01" db="EMBL/GenBank/DDBJ databases">
        <title>Genome assembly of the deep-sea coral Lophelia pertusa.</title>
        <authorList>
            <person name="Herrera S."/>
            <person name="Cordes E."/>
        </authorList>
    </citation>
    <scope>NUCLEOTIDE SEQUENCE</scope>
    <source>
        <strain evidence="2">USNM1676648</strain>
        <tissue evidence="2">Polyp</tissue>
    </source>
</reference>
<feature type="domain" description="Codanin-1 C-terminal" evidence="1">
    <location>
        <begin position="245"/>
        <end position="355"/>
    </location>
</feature>
<organism evidence="2 3">
    <name type="scientific">Desmophyllum pertusum</name>
    <dbReference type="NCBI Taxonomy" id="174260"/>
    <lineage>
        <taxon>Eukaryota</taxon>
        <taxon>Metazoa</taxon>
        <taxon>Cnidaria</taxon>
        <taxon>Anthozoa</taxon>
        <taxon>Hexacorallia</taxon>
        <taxon>Scleractinia</taxon>
        <taxon>Caryophylliina</taxon>
        <taxon>Caryophylliidae</taxon>
        <taxon>Desmophyllum</taxon>
    </lineage>
</organism>
<dbReference type="PANTHER" id="PTHR28678">
    <property type="entry name" value="CODANIN-1"/>
    <property type="match status" value="1"/>
</dbReference>
<sequence>MCEEERSGSRFPSIKYVKQSTKIKSREVSKAPRKICGLHCPLVALALHPVLVMCKSFFKGFIQSAASHSFNQHLTNLLIVKIDEINDKEFPLSDIEEGSEKDLSIQNQELKQDFSCCLKNIRILAKFLGFLLFQPYYGAETTSQVIVADALKIRNRIPIQFDILSYLKKAWCSGRLVLTIPWVVEYLSMMDPLAPLLDYFSGVLHFLHRIYREAARPPSPKQELNHSKLLLLSCLGWFFEIPDLSGLVGQTILYSCCPYLGEIRSVLVEAAAGISGRSGPVKKITPISTGEPARISSSHKQLQLQLEENFFRIQPDFLKRLSDFTVERLCSNIISHIKGGIIPSLLDKGVQRIQEFLNNEFPGNVNTDQAKEKCRPHVLKIIHSVTDDGVKTALETVELV</sequence>
<protein>
    <submittedName>
        <fullName evidence="2">Negative regulation of DNA replication</fullName>
    </submittedName>
</protein>
<evidence type="ECO:0000313" key="2">
    <source>
        <dbReference type="EMBL" id="KAJ7352921.1"/>
    </source>
</evidence>
<dbReference type="AlphaFoldDB" id="A0A9X0CIF7"/>
<dbReference type="EMBL" id="MU827343">
    <property type="protein sequence ID" value="KAJ7352921.1"/>
    <property type="molecule type" value="Genomic_DNA"/>
</dbReference>
<dbReference type="OrthoDB" id="20982at2759"/>
<name>A0A9X0CIF7_9CNID</name>
<dbReference type="Proteomes" id="UP001163046">
    <property type="component" value="Unassembled WGS sequence"/>
</dbReference>
<dbReference type="Pfam" id="PF15296">
    <property type="entry name" value="Codanin-1_C"/>
    <property type="match status" value="1"/>
</dbReference>
<dbReference type="GO" id="GO:0006325">
    <property type="term" value="P:chromatin organization"/>
    <property type="evidence" value="ECO:0007669"/>
    <property type="project" value="TreeGrafter"/>
</dbReference>
<proteinExistence type="predicted"/>
<evidence type="ECO:0000259" key="1">
    <source>
        <dbReference type="Pfam" id="PF15296"/>
    </source>
</evidence>
<evidence type="ECO:0000313" key="3">
    <source>
        <dbReference type="Proteomes" id="UP001163046"/>
    </source>
</evidence>